<accession>A0A059U2G5</accession>
<dbReference type="InterPro" id="IPR037050">
    <property type="entry name" value="DUF1254_sf"/>
</dbReference>
<evidence type="ECO:0000313" key="4">
    <source>
        <dbReference type="EMBL" id="AHZ46191.1"/>
    </source>
</evidence>
<dbReference type="Gene3D" id="2.60.40.1610">
    <property type="entry name" value="Domain of unknown function DUF1254"/>
    <property type="match status" value="1"/>
</dbReference>
<dbReference type="Gene3D" id="1.10.3360.10">
    <property type="entry name" value="VPA0735-like domain"/>
    <property type="match status" value="1"/>
</dbReference>
<dbReference type="AlphaFoldDB" id="A0A059U2G5"/>
<protein>
    <submittedName>
        <fullName evidence="4">Signal peptide protein</fullName>
    </submittedName>
</protein>
<dbReference type="SUPFAM" id="SSF160935">
    <property type="entry name" value="VPA0735-like"/>
    <property type="match status" value="1"/>
</dbReference>
<feature type="chain" id="PRO_5001582432" evidence="1">
    <location>
        <begin position="44"/>
        <end position="530"/>
    </location>
</feature>
<feature type="signal peptide" evidence="1">
    <location>
        <begin position="1"/>
        <end position="43"/>
    </location>
</feature>
<evidence type="ECO:0000259" key="3">
    <source>
        <dbReference type="Pfam" id="PF06863"/>
    </source>
</evidence>
<dbReference type="Pfam" id="PF06863">
    <property type="entry name" value="DUF1254"/>
    <property type="match status" value="1"/>
</dbReference>
<proteinExistence type="predicted"/>
<evidence type="ECO:0000259" key="2">
    <source>
        <dbReference type="Pfam" id="PF06742"/>
    </source>
</evidence>
<feature type="domain" description="DUF1254" evidence="3">
    <location>
        <begin position="124"/>
        <end position="251"/>
    </location>
</feature>
<dbReference type="InterPro" id="IPR010621">
    <property type="entry name" value="DUF1214"/>
</dbReference>
<reference evidence="4" key="1">
    <citation type="submission" date="2014-02" db="EMBL/GenBank/DDBJ databases">
        <title>Screening of novel PKS from marine sediment.</title>
        <authorList>
            <person name="Xie F."/>
            <person name="Fu C."/>
            <person name="Dai H."/>
            <person name="Zhang L."/>
        </authorList>
    </citation>
    <scope>NUCLEOTIDE SEQUENCE</scope>
</reference>
<evidence type="ECO:0000256" key="1">
    <source>
        <dbReference type="SAM" id="SignalP"/>
    </source>
</evidence>
<gene>
    <name evidence="4" type="ORF">1e5</name>
</gene>
<dbReference type="EMBL" id="KJ508014">
    <property type="protein sequence ID" value="AHZ46191.1"/>
    <property type="molecule type" value="Genomic_DNA"/>
</dbReference>
<dbReference type="PANTHER" id="PTHR36509:SF3">
    <property type="entry name" value="SIGNAL PEPTIDE PROTEIN"/>
    <property type="match status" value="1"/>
</dbReference>
<dbReference type="PANTHER" id="PTHR36509">
    <property type="entry name" value="BLL3101 PROTEIN"/>
    <property type="match status" value="1"/>
</dbReference>
<name>A0A059U2G5_9BACT</name>
<organism evidence="4">
    <name type="scientific">uncultured bacterium N27-1E</name>
    <dbReference type="NCBI Taxonomy" id="1497526"/>
    <lineage>
        <taxon>Bacteria</taxon>
        <taxon>environmental samples</taxon>
    </lineage>
</organism>
<sequence length="530" mass="58952">MSEGQLAVTRSKRRRVMSVKNIPLTVFASALFATALFATTMSAEEPTPGYNTKIPESIMTPDKVETRIGTLEFFDGIPTKETAALLYDNLDFLRGVETFLNGMPATSLEALRLGEVDLGVRNSNQVLIFDQLMDSNPLFLTGNTDTVYCVSFLDLKKDGPTVIEIPAGAGPGTVNDAFFRFVIDMGPPGPDKGKGGKYLILPPDYKGDAPDGYFTAKSTSWVNWVALRGFLVDGKPDVATKMWKEGLKVYPLAKAANPPAMEFISGSKKKFNTIHANNYEFYEELHTVIDREPVGMLDPELRGLFASVGVQKGKPFAPDARMKKILTEAAEVANATARTIFWYERDESGFLYEGSYWKRGFVAGNYEYLVDEGMGGRNLDGRTQFYYMATVNTPAMTWKLIGKGSQYAWGYLDSKGNYLDGGKTYKLNLPKDPPAEKFTSVVVYDPQTRSELQTSQPFPSYNNLRDKDKVIVNDDGSIDLYIGPKAPAGKEANWIETIPGKGWFCVLRLYSPTEAWFEKTWRPGEIELVK</sequence>
<dbReference type="Gene3D" id="2.60.120.600">
    <property type="entry name" value="Domain of unknown function DUF1214, C-terminal domain"/>
    <property type="match status" value="1"/>
</dbReference>
<dbReference type="Pfam" id="PF06742">
    <property type="entry name" value="DUF1214"/>
    <property type="match status" value="1"/>
</dbReference>
<feature type="domain" description="DUF1214" evidence="2">
    <location>
        <begin position="406"/>
        <end position="513"/>
    </location>
</feature>
<keyword evidence="1" id="KW-0732">Signal</keyword>
<dbReference type="InterPro" id="IPR037049">
    <property type="entry name" value="DUF1214_C_sf"/>
</dbReference>
<dbReference type="InterPro" id="IPR010679">
    <property type="entry name" value="DUF1254"/>
</dbReference>